<dbReference type="Gene3D" id="3.40.50.150">
    <property type="entry name" value="Vaccinia Virus protein VP39"/>
    <property type="match status" value="1"/>
</dbReference>
<dbReference type="InterPro" id="IPR039769">
    <property type="entry name" value="Bud23-like"/>
</dbReference>
<evidence type="ECO:0000313" key="3">
    <source>
        <dbReference type="Proteomes" id="UP000604046"/>
    </source>
</evidence>
<dbReference type="OrthoDB" id="2877at2759"/>
<dbReference type="Proteomes" id="UP000604046">
    <property type="component" value="Unassembled WGS sequence"/>
</dbReference>
<feature type="region of interest" description="Disordered" evidence="1">
    <location>
        <begin position="646"/>
        <end position="683"/>
    </location>
</feature>
<sequence>MSGFHRPGPATRRPLTSAVLRPCSPLLSDASGCLHRVRSQPLALGATTGSSGFEFRQSLRWVDLSPSRPKSRNSPTAGVLQENSRAECCAAELERALRKDAPELGRKDAGLAGSFVEAERPSDLAEALNLRDKFQEDVANMTSKLEYLTKHARLEHLSDNSKKEREAERAKLEERRNEVERRARQRERFSRDPRKNVALKVENRRKFGWESWDIAESIPICEVDSGWKSGKKVGLVDVASLTAQCKQLRSGAVSLNDLLARQPNRTKGQASNAAWPELLAAASTWLEYYVQDEAERYHRVPKAARVQAELTHAATALGGLLPAQGIVLDLGSGGGLSSLTFQALAAHVSSPSSPPFILSLDTSAHMLATATEIRESSLIGIRVPSTSSVPTGEGFEVAHVDISDGVRWIARRGDRILADMSQPLPLRKGVADAVLSVSAVQWLLQARSEEPDARRPGNPSTEAAPQEKLTKLFTSLRRVTVDTAKLAMQFYPPKGDHDFGARALRDSARHAKWLDATVVLDFPHHPSSLAKKWFLTAGCQGHIPQSSSLQPVWCALCWPVVAASCVLQCSGRDRPSAKVLCNRAEQQHVELALRLVRCGRRLVASAEGDATAQKIQERLLQQLHPLQLELARGLFQALQACRQGEAGEGGEGEVGAERDPEECEEGKYMEREKAKRPKAGETKTELRSAVARCLPQLLPVLHTAPSPGWLLPPPPLSQAAQVEDISHGL</sequence>
<name>A0A812RIH3_9DINO</name>
<evidence type="ECO:0000313" key="2">
    <source>
        <dbReference type="EMBL" id="CAE7438997.1"/>
    </source>
</evidence>
<organism evidence="2 3">
    <name type="scientific">Symbiodinium natans</name>
    <dbReference type="NCBI Taxonomy" id="878477"/>
    <lineage>
        <taxon>Eukaryota</taxon>
        <taxon>Sar</taxon>
        <taxon>Alveolata</taxon>
        <taxon>Dinophyceae</taxon>
        <taxon>Suessiales</taxon>
        <taxon>Symbiodiniaceae</taxon>
        <taxon>Symbiodinium</taxon>
    </lineage>
</organism>
<keyword evidence="3" id="KW-1185">Reference proteome</keyword>
<dbReference type="EMBL" id="CAJNDS010002336">
    <property type="protein sequence ID" value="CAE7438997.1"/>
    <property type="molecule type" value="Genomic_DNA"/>
</dbReference>
<feature type="region of interest" description="Disordered" evidence="1">
    <location>
        <begin position="158"/>
        <end position="189"/>
    </location>
</feature>
<accession>A0A812RIH3</accession>
<dbReference type="PANTHER" id="PTHR12734">
    <property type="entry name" value="METHYLTRANSFERASE-RELATED"/>
    <property type="match status" value="1"/>
</dbReference>
<proteinExistence type="predicted"/>
<comment type="caution">
    <text evidence="2">The sequence shown here is derived from an EMBL/GenBank/DDBJ whole genome shotgun (WGS) entry which is preliminary data.</text>
</comment>
<dbReference type="AlphaFoldDB" id="A0A812RIH3"/>
<protein>
    <submittedName>
        <fullName evidence="2">RID2 protein</fullName>
    </submittedName>
</protein>
<dbReference type="GO" id="GO:0070476">
    <property type="term" value="P:rRNA (guanine-N7)-methylation"/>
    <property type="evidence" value="ECO:0007669"/>
    <property type="project" value="InterPro"/>
</dbReference>
<gene>
    <name evidence="2" type="primary">RID2</name>
    <name evidence="2" type="ORF">SNAT2548_LOCUS23853</name>
</gene>
<reference evidence="2" key="1">
    <citation type="submission" date="2021-02" db="EMBL/GenBank/DDBJ databases">
        <authorList>
            <person name="Dougan E. K."/>
            <person name="Rhodes N."/>
            <person name="Thang M."/>
            <person name="Chan C."/>
        </authorList>
    </citation>
    <scope>NUCLEOTIDE SEQUENCE</scope>
</reference>
<evidence type="ECO:0000256" key="1">
    <source>
        <dbReference type="SAM" id="MobiDB-lite"/>
    </source>
</evidence>
<dbReference type="GO" id="GO:0005730">
    <property type="term" value="C:nucleolus"/>
    <property type="evidence" value="ECO:0007669"/>
    <property type="project" value="TreeGrafter"/>
</dbReference>
<dbReference type="PANTHER" id="PTHR12734:SF0">
    <property type="entry name" value="18S RRNA (GUANINE-N(7))-METHYLTRANSFERASE-RELATED"/>
    <property type="match status" value="1"/>
</dbReference>
<dbReference type="InterPro" id="IPR029063">
    <property type="entry name" value="SAM-dependent_MTases_sf"/>
</dbReference>
<dbReference type="SUPFAM" id="SSF53335">
    <property type="entry name" value="S-adenosyl-L-methionine-dependent methyltransferases"/>
    <property type="match status" value="1"/>
</dbReference>
<dbReference type="GO" id="GO:0016435">
    <property type="term" value="F:rRNA (guanine) methyltransferase activity"/>
    <property type="evidence" value="ECO:0007669"/>
    <property type="project" value="InterPro"/>
</dbReference>
<feature type="compositionally biased region" description="Basic and acidic residues" evidence="1">
    <location>
        <begin position="665"/>
        <end position="683"/>
    </location>
</feature>